<dbReference type="Proteomes" id="UP001148838">
    <property type="component" value="Unassembled WGS sequence"/>
</dbReference>
<evidence type="ECO:0000256" key="1">
    <source>
        <dbReference type="SAM" id="Phobius"/>
    </source>
</evidence>
<proteinExistence type="predicted"/>
<reference evidence="2 3" key="1">
    <citation type="journal article" date="2022" name="Allergy">
        <title>Genome assembly and annotation of Periplaneta americana reveal a comprehensive cockroach allergen profile.</title>
        <authorList>
            <person name="Wang L."/>
            <person name="Xiong Q."/>
            <person name="Saelim N."/>
            <person name="Wang L."/>
            <person name="Nong W."/>
            <person name="Wan A.T."/>
            <person name="Shi M."/>
            <person name="Liu X."/>
            <person name="Cao Q."/>
            <person name="Hui J.H.L."/>
            <person name="Sookrung N."/>
            <person name="Leung T.F."/>
            <person name="Tungtrongchitr A."/>
            <person name="Tsui S.K.W."/>
        </authorList>
    </citation>
    <scope>NUCLEOTIDE SEQUENCE [LARGE SCALE GENOMIC DNA]</scope>
    <source>
        <strain evidence="2">PWHHKU_190912</strain>
    </source>
</reference>
<dbReference type="EMBL" id="JAJSOF020000040">
    <property type="protein sequence ID" value="KAJ4426078.1"/>
    <property type="molecule type" value="Genomic_DNA"/>
</dbReference>
<accession>A0ABQ8RWN5</accession>
<sequence>MAGFCEGGNEPGSSLKAISIVALLVNIFPTGIVTFVMTWDQFLYPRIVEVSRLGSELVFDSRFHLSVDP</sequence>
<keyword evidence="3" id="KW-1185">Reference proteome</keyword>
<evidence type="ECO:0000313" key="3">
    <source>
        <dbReference type="Proteomes" id="UP001148838"/>
    </source>
</evidence>
<gene>
    <name evidence="2" type="ORF">ANN_26887</name>
</gene>
<organism evidence="2 3">
    <name type="scientific">Periplaneta americana</name>
    <name type="common">American cockroach</name>
    <name type="synonym">Blatta americana</name>
    <dbReference type="NCBI Taxonomy" id="6978"/>
    <lineage>
        <taxon>Eukaryota</taxon>
        <taxon>Metazoa</taxon>
        <taxon>Ecdysozoa</taxon>
        <taxon>Arthropoda</taxon>
        <taxon>Hexapoda</taxon>
        <taxon>Insecta</taxon>
        <taxon>Pterygota</taxon>
        <taxon>Neoptera</taxon>
        <taxon>Polyneoptera</taxon>
        <taxon>Dictyoptera</taxon>
        <taxon>Blattodea</taxon>
        <taxon>Blattoidea</taxon>
        <taxon>Blattidae</taxon>
        <taxon>Blattinae</taxon>
        <taxon>Periplaneta</taxon>
    </lineage>
</organism>
<keyword evidence="1" id="KW-0472">Membrane</keyword>
<keyword evidence="1" id="KW-1133">Transmembrane helix</keyword>
<name>A0ABQ8RWN5_PERAM</name>
<comment type="caution">
    <text evidence="2">The sequence shown here is derived from an EMBL/GenBank/DDBJ whole genome shotgun (WGS) entry which is preliminary data.</text>
</comment>
<keyword evidence="1" id="KW-0812">Transmembrane</keyword>
<protein>
    <submittedName>
        <fullName evidence="2">Uncharacterized protein</fullName>
    </submittedName>
</protein>
<feature type="transmembrane region" description="Helical" evidence="1">
    <location>
        <begin position="17"/>
        <end position="37"/>
    </location>
</feature>
<evidence type="ECO:0000313" key="2">
    <source>
        <dbReference type="EMBL" id="KAJ4426078.1"/>
    </source>
</evidence>